<keyword evidence="2" id="KW-0067">ATP-binding</keyword>
<dbReference type="Proteomes" id="UP000033860">
    <property type="component" value="Unassembled WGS sequence"/>
</dbReference>
<dbReference type="PANTHER" id="PTHR13504">
    <property type="entry name" value="FIDO DOMAIN-CONTAINING PROTEIN DDB_G0283145"/>
    <property type="match status" value="1"/>
</dbReference>
<feature type="site" description="Important for autoinhibition of adenylyltransferase activity" evidence="3">
    <location>
        <position position="49"/>
    </location>
</feature>
<evidence type="ECO:0000256" key="3">
    <source>
        <dbReference type="PIRSR" id="PIRSR640198-3"/>
    </source>
</evidence>
<feature type="active site" evidence="1">
    <location>
        <position position="180"/>
    </location>
</feature>
<evidence type="ECO:0000313" key="5">
    <source>
        <dbReference type="EMBL" id="KKU60634.1"/>
    </source>
</evidence>
<feature type="binding site" evidence="2">
    <location>
        <begin position="184"/>
        <end position="191"/>
    </location>
    <ligand>
        <name>ATP</name>
        <dbReference type="ChEBI" id="CHEBI:30616"/>
    </ligand>
</feature>
<feature type="binding site" evidence="2">
    <location>
        <begin position="216"/>
        <end position="217"/>
    </location>
    <ligand>
        <name>ATP</name>
        <dbReference type="ChEBI" id="CHEBI:30616"/>
    </ligand>
</feature>
<reference evidence="5 6" key="1">
    <citation type="journal article" date="2015" name="Nature">
        <title>rRNA introns, odd ribosomes, and small enigmatic genomes across a large radiation of phyla.</title>
        <authorList>
            <person name="Brown C.T."/>
            <person name="Hug L.A."/>
            <person name="Thomas B.C."/>
            <person name="Sharon I."/>
            <person name="Castelle C.J."/>
            <person name="Singh A."/>
            <person name="Wilkins M.J."/>
            <person name="Williams K.H."/>
            <person name="Banfield J.F."/>
        </authorList>
    </citation>
    <scope>NUCLEOTIDE SEQUENCE [LARGE SCALE GENOMIC DNA]</scope>
</reference>
<dbReference type="PROSITE" id="PS51459">
    <property type="entry name" value="FIDO"/>
    <property type="match status" value="1"/>
</dbReference>
<dbReference type="Gene3D" id="1.10.3290.10">
    <property type="entry name" value="Fido-like domain"/>
    <property type="match status" value="1"/>
</dbReference>
<evidence type="ECO:0000256" key="2">
    <source>
        <dbReference type="PIRSR" id="PIRSR640198-2"/>
    </source>
</evidence>
<dbReference type="EMBL" id="LCNT01000008">
    <property type="protein sequence ID" value="KKU60634.1"/>
    <property type="molecule type" value="Genomic_DNA"/>
</dbReference>
<keyword evidence="2" id="KW-0547">Nucleotide-binding</keyword>
<dbReference type="PANTHER" id="PTHR13504:SF38">
    <property type="entry name" value="FIDO DOMAIN-CONTAINING PROTEIN"/>
    <property type="match status" value="1"/>
</dbReference>
<dbReference type="AlphaFoldDB" id="A0A0G1RTM1"/>
<name>A0A0G1RTM1_9BACT</name>
<accession>A0A0G1RTM1</accession>
<sequence length="313" mass="36438">MVNHINALFSRVDQKLVRLRRLRPLPPVAVKKLQEKFQIEMTYNSNAIEGNSLTLKETFWVINEGITVKNKPLKDHLEAKDHHEALEFLYELVRPQKKVTVSEKLVRELHSLIMKKTEADWAGRYRKTNVFIAGSNHTPPDASAVSAAMNKLISWLGKNRHRLHPIELAARLHHQLVFIHPFLDGNGRTARLVMNLILMRKAYPLAVILKNDRQKYYRVLQEADKNNYQPLIRFAAQTVERSLDIYLKTLTPTTKPREKFYPLAIIAKKTSFSAKYLNLLARQGKLAAYKEKRNWLTSLAAVKRYLDSRERKR</sequence>
<dbReference type="SUPFAM" id="SSF140931">
    <property type="entry name" value="Fic-like"/>
    <property type="match status" value="1"/>
</dbReference>
<dbReference type="PATRIC" id="fig|1618371.3.peg.1015"/>
<gene>
    <name evidence="5" type="ORF">UX85_C0008G0008</name>
</gene>
<dbReference type="InterPro" id="IPR040198">
    <property type="entry name" value="Fido_containing"/>
</dbReference>
<protein>
    <submittedName>
        <fullName evidence="5">Filamentation induced by cAMP protein Fic</fullName>
    </submittedName>
</protein>
<feature type="domain" description="Fido" evidence="4">
    <location>
        <begin position="101"/>
        <end position="237"/>
    </location>
</feature>
<dbReference type="GO" id="GO:0005524">
    <property type="term" value="F:ATP binding"/>
    <property type="evidence" value="ECO:0007669"/>
    <property type="project" value="UniProtKB-KW"/>
</dbReference>
<dbReference type="Pfam" id="PF02661">
    <property type="entry name" value="Fic"/>
    <property type="match status" value="1"/>
</dbReference>
<dbReference type="InterPro" id="IPR003812">
    <property type="entry name" value="Fido"/>
</dbReference>
<evidence type="ECO:0000256" key="1">
    <source>
        <dbReference type="PIRSR" id="PIRSR640198-1"/>
    </source>
</evidence>
<dbReference type="InterPro" id="IPR036597">
    <property type="entry name" value="Fido-like_dom_sf"/>
</dbReference>
<evidence type="ECO:0000313" key="6">
    <source>
        <dbReference type="Proteomes" id="UP000033860"/>
    </source>
</evidence>
<organism evidence="5 6">
    <name type="scientific">Candidatus Beckwithbacteria bacterium GW2011_GWB1_47_15</name>
    <dbReference type="NCBI Taxonomy" id="1618371"/>
    <lineage>
        <taxon>Bacteria</taxon>
        <taxon>Candidatus Beckwithiibacteriota</taxon>
    </lineage>
</organism>
<evidence type="ECO:0000259" key="4">
    <source>
        <dbReference type="PROSITE" id="PS51459"/>
    </source>
</evidence>
<proteinExistence type="predicted"/>
<comment type="caution">
    <text evidence="5">The sequence shown here is derived from an EMBL/GenBank/DDBJ whole genome shotgun (WGS) entry which is preliminary data.</text>
</comment>